<dbReference type="RefSeq" id="WP_344867445.1">
    <property type="nucleotide sequence ID" value="NZ_BAAAZN010000020.1"/>
</dbReference>
<proteinExistence type="predicted"/>
<name>A0ABP6Y1R4_9PSEU</name>
<reference evidence="3" key="1">
    <citation type="journal article" date="2019" name="Int. J. Syst. Evol. Microbiol.">
        <title>The Global Catalogue of Microorganisms (GCM) 10K type strain sequencing project: providing services to taxonomists for standard genome sequencing and annotation.</title>
        <authorList>
            <consortium name="The Broad Institute Genomics Platform"/>
            <consortium name="The Broad Institute Genome Sequencing Center for Infectious Disease"/>
            <person name="Wu L."/>
            <person name="Ma J."/>
        </authorList>
    </citation>
    <scope>NUCLEOTIDE SEQUENCE [LARGE SCALE GENOMIC DNA]</scope>
    <source>
        <strain evidence="3">JCM 16898</strain>
    </source>
</reference>
<accession>A0ABP6Y1R4</accession>
<evidence type="ECO:0000313" key="3">
    <source>
        <dbReference type="Proteomes" id="UP001500689"/>
    </source>
</evidence>
<dbReference type="Gene3D" id="3.10.180.10">
    <property type="entry name" value="2,3-Dihydroxybiphenyl 1,2-Dioxygenase, domain 1"/>
    <property type="match status" value="1"/>
</dbReference>
<gene>
    <name evidence="2" type="ORF">GCM10022222_70030</name>
</gene>
<sequence length="138" mass="14986">MTAVVDKITVDCTDPWQLAQFWTAVTGRPVDDEDQPGDPEVGIALESGVMMLFIAVPEPKAGKNRLHVCLRPDVPRDEEVQRLLSLGATLYADHRRPDGTGWAVLQDPEGNEFCVERSAAEKNAAEKSTVEAGAAEQA</sequence>
<evidence type="ECO:0000259" key="1">
    <source>
        <dbReference type="PROSITE" id="PS51819"/>
    </source>
</evidence>
<dbReference type="InterPro" id="IPR029068">
    <property type="entry name" value="Glyas_Bleomycin-R_OHBP_Dase"/>
</dbReference>
<dbReference type="PANTHER" id="PTHR35908">
    <property type="entry name" value="HYPOTHETICAL FUSION PROTEIN"/>
    <property type="match status" value="1"/>
</dbReference>
<dbReference type="Pfam" id="PF18029">
    <property type="entry name" value="Glyoxalase_6"/>
    <property type="match status" value="1"/>
</dbReference>
<dbReference type="Proteomes" id="UP001500689">
    <property type="component" value="Unassembled WGS sequence"/>
</dbReference>
<dbReference type="EMBL" id="BAAAZN010000020">
    <property type="protein sequence ID" value="GAA3575422.1"/>
    <property type="molecule type" value="Genomic_DNA"/>
</dbReference>
<dbReference type="PROSITE" id="PS51819">
    <property type="entry name" value="VOC"/>
    <property type="match status" value="1"/>
</dbReference>
<dbReference type="InterPro" id="IPR037523">
    <property type="entry name" value="VOC_core"/>
</dbReference>
<evidence type="ECO:0000313" key="2">
    <source>
        <dbReference type="EMBL" id="GAA3575422.1"/>
    </source>
</evidence>
<keyword evidence="3" id="KW-1185">Reference proteome</keyword>
<protein>
    <submittedName>
        <fullName evidence="2">VOC family protein</fullName>
    </submittedName>
</protein>
<feature type="domain" description="VOC" evidence="1">
    <location>
        <begin position="4"/>
        <end position="118"/>
    </location>
</feature>
<comment type="caution">
    <text evidence="2">The sequence shown here is derived from an EMBL/GenBank/DDBJ whole genome shotgun (WGS) entry which is preliminary data.</text>
</comment>
<organism evidence="2 3">
    <name type="scientific">Amycolatopsis ultiminotia</name>
    <dbReference type="NCBI Taxonomy" id="543629"/>
    <lineage>
        <taxon>Bacteria</taxon>
        <taxon>Bacillati</taxon>
        <taxon>Actinomycetota</taxon>
        <taxon>Actinomycetes</taxon>
        <taxon>Pseudonocardiales</taxon>
        <taxon>Pseudonocardiaceae</taxon>
        <taxon>Amycolatopsis</taxon>
    </lineage>
</organism>
<dbReference type="SUPFAM" id="SSF54593">
    <property type="entry name" value="Glyoxalase/Bleomycin resistance protein/Dihydroxybiphenyl dioxygenase"/>
    <property type="match status" value="1"/>
</dbReference>
<dbReference type="CDD" id="cd06587">
    <property type="entry name" value="VOC"/>
    <property type="match status" value="1"/>
</dbReference>
<dbReference type="PANTHER" id="PTHR35908:SF1">
    <property type="entry name" value="CONSERVED PROTEIN"/>
    <property type="match status" value="1"/>
</dbReference>
<dbReference type="InterPro" id="IPR041581">
    <property type="entry name" value="Glyoxalase_6"/>
</dbReference>